<keyword evidence="4" id="KW-0862">Zinc</keyword>
<dbReference type="GO" id="GO:0005829">
    <property type="term" value="C:cytosol"/>
    <property type="evidence" value="ECO:0007669"/>
    <property type="project" value="TreeGrafter"/>
</dbReference>
<organism evidence="13 14">
    <name type="scientific">Desulfovibrio litoralis DSM 11393</name>
    <dbReference type="NCBI Taxonomy" id="1121455"/>
    <lineage>
        <taxon>Bacteria</taxon>
        <taxon>Pseudomonadati</taxon>
        <taxon>Thermodesulfobacteriota</taxon>
        <taxon>Desulfovibrionia</taxon>
        <taxon>Desulfovibrionales</taxon>
        <taxon>Desulfovibrionaceae</taxon>
        <taxon>Desulfovibrio</taxon>
    </lineage>
</organism>
<dbReference type="STRING" id="1121455.SAMN02745728_02250"/>
<dbReference type="AlphaFoldDB" id="A0A1M7TMP0"/>
<dbReference type="Gene3D" id="3.40.225.10">
    <property type="entry name" value="Class II aldolase/adducin N-terminal domain"/>
    <property type="match status" value="1"/>
</dbReference>
<dbReference type="FunFam" id="3.40.225.10:FF:000008">
    <property type="entry name" value="Sugar aldolase"/>
    <property type="match status" value="1"/>
</dbReference>
<comment type="catalytic activity">
    <reaction evidence="11">
        <text>3-dehydro-4-O-phospho-L-erythronate + H(+) = dihydroxyacetone phosphate + CO2</text>
        <dbReference type="Rhea" id="RHEA:52404"/>
        <dbReference type="ChEBI" id="CHEBI:15378"/>
        <dbReference type="ChEBI" id="CHEBI:16526"/>
        <dbReference type="ChEBI" id="CHEBI:57642"/>
        <dbReference type="ChEBI" id="CHEBI:136592"/>
        <dbReference type="EC" id="4.1.1.104"/>
    </reaction>
</comment>
<dbReference type="GO" id="GO:0016832">
    <property type="term" value="F:aldehyde-lyase activity"/>
    <property type="evidence" value="ECO:0007669"/>
    <property type="project" value="InterPro"/>
</dbReference>
<dbReference type="InterPro" id="IPR001303">
    <property type="entry name" value="Aldolase_II/adducin_N"/>
</dbReference>
<dbReference type="Proteomes" id="UP000186469">
    <property type="component" value="Unassembled WGS sequence"/>
</dbReference>
<dbReference type="SMART" id="SM01007">
    <property type="entry name" value="Aldolase_II"/>
    <property type="match status" value="1"/>
</dbReference>
<accession>A0A1M7TMP0</accession>
<keyword evidence="3" id="KW-0479">Metal-binding</keyword>
<dbReference type="InterPro" id="IPR050197">
    <property type="entry name" value="Aldolase_class_II_sugar_metab"/>
</dbReference>
<dbReference type="Pfam" id="PF00596">
    <property type="entry name" value="Aldolase_II"/>
    <property type="match status" value="1"/>
</dbReference>
<dbReference type="OrthoDB" id="5291399at2"/>
<evidence type="ECO:0000256" key="6">
    <source>
        <dbReference type="ARBA" id="ARBA00023277"/>
    </source>
</evidence>
<dbReference type="PANTHER" id="PTHR22789">
    <property type="entry name" value="FUCULOSE PHOSPHATE ALDOLASE"/>
    <property type="match status" value="1"/>
</dbReference>
<keyword evidence="6" id="KW-0119">Carbohydrate metabolism</keyword>
<reference evidence="13 14" key="1">
    <citation type="submission" date="2016-12" db="EMBL/GenBank/DDBJ databases">
        <authorList>
            <person name="Song W.-J."/>
            <person name="Kurnit D.M."/>
        </authorList>
    </citation>
    <scope>NUCLEOTIDE SEQUENCE [LARGE SCALE GENOMIC DNA]</scope>
    <source>
        <strain evidence="13 14">DSM 11393</strain>
    </source>
</reference>
<dbReference type="RefSeq" id="WP_072697923.1">
    <property type="nucleotide sequence ID" value="NZ_FRDI01000016.1"/>
</dbReference>
<evidence type="ECO:0000313" key="14">
    <source>
        <dbReference type="Proteomes" id="UP000186469"/>
    </source>
</evidence>
<evidence type="ECO:0000256" key="9">
    <source>
        <dbReference type="ARBA" id="ARBA00044803"/>
    </source>
</evidence>
<comment type="cofactor">
    <cofactor evidence="1">
        <name>Zn(2+)</name>
        <dbReference type="ChEBI" id="CHEBI:29105"/>
    </cofactor>
</comment>
<evidence type="ECO:0000256" key="4">
    <source>
        <dbReference type="ARBA" id="ARBA00022833"/>
    </source>
</evidence>
<dbReference type="EMBL" id="FRDI01000016">
    <property type="protein sequence ID" value="SHN71918.1"/>
    <property type="molecule type" value="Genomic_DNA"/>
</dbReference>
<evidence type="ECO:0000259" key="12">
    <source>
        <dbReference type="SMART" id="SM01007"/>
    </source>
</evidence>
<dbReference type="GO" id="GO:0019323">
    <property type="term" value="P:pentose catabolic process"/>
    <property type="evidence" value="ECO:0007669"/>
    <property type="project" value="InterPro"/>
</dbReference>
<comment type="similarity">
    <text evidence="2">Belongs to the aldolase class II family. AraD/FucA subfamily.</text>
</comment>
<evidence type="ECO:0000256" key="10">
    <source>
        <dbReference type="ARBA" id="ARBA00047520"/>
    </source>
</evidence>
<dbReference type="GO" id="GO:0046872">
    <property type="term" value="F:metal ion binding"/>
    <property type="evidence" value="ECO:0007669"/>
    <property type="project" value="UniProtKB-KW"/>
</dbReference>
<dbReference type="NCBIfam" id="NF043034">
    <property type="entry name" value="OxoTetrPhDc"/>
    <property type="match status" value="1"/>
</dbReference>
<evidence type="ECO:0000313" key="13">
    <source>
        <dbReference type="EMBL" id="SHN71918.1"/>
    </source>
</evidence>
<feature type="domain" description="Class II aldolase/adducin N-terminal" evidence="12">
    <location>
        <begin position="9"/>
        <end position="188"/>
    </location>
</feature>
<dbReference type="SUPFAM" id="SSF53639">
    <property type="entry name" value="AraD/HMP-PK domain-like"/>
    <property type="match status" value="1"/>
</dbReference>
<comment type="function">
    <text evidence="7">Catalyzes the decarboxylation of 3-oxo-tetronate 4-phosphate to dihydroxyacetone phosphate (DHAP) and CO(2).</text>
</comment>
<evidence type="ECO:0000256" key="3">
    <source>
        <dbReference type="ARBA" id="ARBA00022723"/>
    </source>
</evidence>
<sequence length="210" mass="22677">MQSENEIRNKMVQTGRSFFERGLSGGSSGNMSALLPDGCLLVTPTGSSLGGLIPERLSKISPNGEHISGDKPTKEVFMHQACYASRPDCKAVVHLHSPYAVAISCLADLQPDDCLPAITPYFVMRIGSLPLAPYIKPGSEVIGEQIRTLLPGRVAVLLANHGPVVTGKSLDDAANNSEELEDSCRLFLMLKGHKVRLLTEEERLALINKN</sequence>
<evidence type="ECO:0000256" key="11">
    <source>
        <dbReference type="ARBA" id="ARBA00048603"/>
    </source>
</evidence>
<evidence type="ECO:0000256" key="5">
    <source>
        <dbReference type="ARBA" id="ARBA00023239"/>
    </source>
</evidence>
<gene>
    <name evidence="13" type="ORF">SAMN02745728_02250</name>
</gene>
<proteinExistence type="inferred from homology"/>
<evidence type="ECO:0000256" key="8">
    <source>
        <dbReference type="ARBA" id="ARBA00044772"/>
    </source>
</evidence>
<dbReference type="EC" id="4.1.1.104" evidence="8"/>
<comment type="catalytic activity">
    <reaction evidence="10">
        <text>3-dehydro-4-O-phospho-D-erythronate + H(+) = dihydroxyacetone phosphate + CO2</text>
        <dbReference type="Rhea" id="RHEA:52416"/>
        <dbReference type="ChEBI" id="CHEBI:15378"/>
        <dbReference type="ChEBI" id="CHEBI:16526"/>
        <dbReference type="ChEBI" id="CHEBI:57642"/>
        <dbReference type="ChEBI" id="CHEBI:136593"/>
        <dbReference type="EC" id="4.1.1.104"/>
    </reaction>
</comment>
<dbReference type="InterPro" id="IPR036409">
    <property type="entry name" value="Aldolase_II/adducin_N_sf"/>
</dbReference>
<keyword evidence="5" id="KW-0456">Lyase</keyword>
<dbReference type="NCBIfam" id="NF006000">
    <property type="entry name" value="PRK08130.1"/>
    <property type="match status" value="1"/>
</dbReference>
<evidence type="ECO:0000256" key="7">
    <source>
        <dbReference type="ARBA" id="ARBA00044745"/>
    </source>
</evidence>
<name>A0A1M7TMP0_9BACT</name>
<evidence type="ECO:0000256" key="1">
    <source>
        <dbReference type="ARBA" id="ARBA00001947"/>
    </source>
</evidence>
<protein>
    <recommendedName>
        <fullName evidence="9">3-oxo-tetronate 4-phosphate decarboxylase</fullName>
        <ecNumber evidence="8">4.1.1.104</ecNumber>
    </recommendedName>
</protein>
<evidence type="ECO:0000256" key="2">
    <source>
        <dbReference type="ARBA" id="ARBA00010037"/>
    </source>
</evidence>
<keyword evidence="14" id="KW-1185">Reference proteome</keyword>
<dbReference type="InterPro" id="IPR050013">
    <property type="entry name" value="OtnC"/>
</dbReference>
<dbReference type="PANTHER" id="PTHR22789:SF0">
    <property type="entry name" value="3-OXO-TETRONATE 4-PHOSPHATE DECARBOXYLASE-RELATED"/>
    <property type="match status" value="1"/>
</dbReference>